<gene>
    <name evidence="2" type="ORF">NDU88_005243</name>
</gene>
<evidence type="ECO:0000256" key="1">
    <source>
        <dbReference type="SAM" id="MobiDB-lite"/>
    </source>
</evidence>
<proteinExistence type="predicted"/>
<feature type="compositionally biased region" description="Basic and acidic residues" evidence="1">
    <location>
        <begin position="49"/>
        <end position="60"/>
    </location>
</feature>
<accession>A0AAV7PET5</accession>
<keyword evidence="3" id="KW-1185">Reference proteome</keyword>
<name>A0AAV7PET5_PLEWA</name>
<dbReference type="AlphaFoldDB" id="A0AAV7PET5"/>
<sequence>MSQPSTSNSKSKATKWAHTEIFDKLSASIQKKHGYRSSQQHDAYGTDQSSDHSSPKHSSDSDSEGDQGDRPGPSKRRKTDKSRCPVPNSPLVLTFNPEDIIHPRSSIWTPPLEVALYLQEHIRAGFNKDVRAWLRAECPIPDLEGKVADTPDSDPTMVTFMKKWAKVPKKGLDRAWRSYQDKLLDLSRPLAKILEMAFLVKESNSPINPDVLVGWAQRAICHLGNANMAISTERRRSILMHIDHQLNELATLEAGQVAQGLLFRDPFIKDLSSFAATLNSMDKDQLSLKKVFRKTLFRRARHMRGCLSGRSYYQGPKRDSFSRGRGVRPEMMSARIQWILGDSLRLGMSLFFLDA</sequence>
<feature type="region of interest" description="Disordered" evidence="1">
    <location>
        <begin position="30"/>
        <end position="90"/>
    </location>
</feature>
<evidence type="ECO:0000313" key="2">
    <source>
        <dbReference type="EMBL" id="KAJ1126837.1"/>
    </source>
</evidence>
<protein>
    <submittedName>
        <fullName evidence="2">Uncharacterized protein</fullName>
    </submittedName>
</protein>
<dbReference type="Proteomes" id="UP001066276">
    <property type="component" value="Chromosome 7"/>
</dbReference>
<dbReference type="EMBL" id="JANPWB010000011">
    <property type="protein sequence ID" value="KAJ1126837.1"/>
    <property type="molecule type" value="Genomic_DNA"/>
</dbReference>
<reference evidence="2" key="1">
    <citation type="journal article" date="2022" name="bioRxiv">
        <title>Sequencing and chromosome-scale assembly of the giantPleurodeles waltlgenome.</title>
        <authorList>
            <person name="Brown T."/>
            <person name="Elewa A."/>
            <person name="Iarovenko S."/>
            <person name="Subramanian E."/>
            <person name="Araus A.J."/>
            <person name="Petzold A."/>
            <person name="Susuki M."/>
            <person name="Suzuki K.-i.T."/>
            <person name="Hayashi T."/>
            <person name="Toyoda A."/>
            <person name="Oliveira C."/>
            <person name="Osipova E."/>
            <person name="Leigh N.D."/>
            <person name="Simon A."/>
            <person name="Yun M.H."/>
        </authorList>
    </citation>
    <scope>NUCLEOTIDE SEQUENCE</scope>
    <source>
        <strain evidence="2">20211129_DDA</strain>
        <tissue evidence="2">Liver</tissue>
    </source>
</reference>
<evidence type="ECO:0000313" key="3">
    <source>
        <dbReference type="Proteomes" id="UP001066276"/>
    </source>
</evidence>
<organism evidence="2 3">
    <name type="scientific">Pleurodeles waltl</name>
    <name type="common">Iberian ribbed newt</name>
    <dbReference type="NCBI Taxonomy" id="8319"/>
    <lineage>
        <taxon>Eukaryota</taxon>
        <taxon>Metazoa</taxon>
        <taxon>Chordata</taxon>
        <taxon>Craniata</taxon>
        <taxon>Vertebrata</taxon>
        <taxon>Euteleostomi</taxon>
        <taxon>Amphibia</taxon>
        <taxon>Batrachia</taxon>
        <taxon>Caudata</taxon>
        <taxon>Salamandroidea</taxon>
        <taxon>Salamandridae</taxon>
        <taxon>Pleurodelinae</taxon>
        <taxon>Pleurodeles</taxon>
    </lineage>
</organism>
<comment type="caution">
    <text evidence="2">The sequence shown here is derived from an EMBL/GenBank/DDBJ whole genome shotgun (WGS) entry which is preliminary data.</text>
</comment>